<evidence type="ECO:0000313" key="6">
    <source>
        <dbReference type="EMBL" id="TGA97208.1"/>
    </source>
</evidence>
<dbReference type="Proteomes" id="UP000298347">
    <property type="component" value="Unassembled WGS sequence"/>
</dbReference>
<keyword evidence="4 5" id="KW-0472">Membrane</keyword>
<accession>A0A4Z0GK31</accession>
<evidence type="ECO:0000256" key="3">
    <source>
        <dbReference type="ARBA" id="ARBA00022989"/>
    </source>
</evidence>
<feature type="transmembrane region" description="Helical" evidence="5">
    <location>
        <begin position="173"/>
        <end position="191"/>
    </location>
</feature>
<keyword evidence="2 5" id="KW-0812">Transmembrane</keyword>
<evidence type="ECO:0000256" key="5">
    <source>
        <dbReference type="SAM" id="Phobius"/>
    </source>
</evidence>
<keyword evidence="7" id="KW-1185">Reference proteome</keyword>
<dbReference type="InterPro" id="IPR003810">
    <property type="entry name" value="Mntp/YtaF"/>
</dbReference>
<feature type="transmembrane region" description="Helical" evidence="5">
    <location>
        <begin position="141"/>
        <end position="161"/>
    </location>
</feature>
<evidence type="ECO:0000256" key="2">
    <source>
        <dbReference type="ARBA" id="ARBA00022692"/>
    </source>
</evidence>
<dbReference type="PROSITE" id="PS00018">
    <property type="entry name" value="EF_HAND_1"/>
    <property type="match status" value="1"/>
</dbReference>
<evidence type="ECO:0008006" key="8">
    <source>
        <dbReference type="Google" id="ProtNLM"/>
    </source>
</evidence>
<reference evidence="6 7" key="1">
    <citation type="journal article" date="2015" name="Int. J. Syst. Evol. Microbiol.">
        <title>Sporolactobacillus shoreae sp. nov. and Sporolactobacillus spathodeae sp. nov., two spore-forming lactic acid bacteria isolated from tree barks in Thailand.</title>
        <authorList>
            <person name="Thamacharoensuk T."/>
            <person name="Kitahara M."/>
            <person name="Ohkuma M."/>
            <person name="Thongchul N."/>
            <person name="Tanasupawat S."/>
        </authorList>
    </citation>
    <scope>NUCLEOTIDE SEQUENCE [LARGE SCALE GENOMIC DNA]</scope>
    <source>
        <strain evidence="6 7">BK92</strain>
    </source>
</reference>
<feature type="transmembrane region" description="Helical" evidence="5">
    <location>
        <begin position="6"/>
        <end position="25"/>
    </location>
</feature>
<keyword evidence="1" id="KW-1003">Cell membrane</keyword>
<gene>
    <name evidence="6" type="ORF">E4665_12475</name>
</gene>
<dbReference type="PANTHER" id="PTHR35529">
    <property type="entry name" value="MANGANESE EFFLUX PUMP MNTP-RELATED"/>
    <property type="match status" value="1"/>
</dbReference>
<evidence type="ECO:0000256" key="4">
    <source>
        <dbReference type="ARBA" id="ARBA00023136"/>
    </source>
</evidence>
<name>A0A4Z0GK31_9BACL</name>
<dbReference type="InterPro" id="IPR018247">
    <property type="entry name" value="EF_Hand_1_Ca_BS"/>
</dbReference>
<dbReference type="RefSeq" id="WP_135349123.1">
    <property type="nucleotide sequence ID" value="NZ_SRJD01000015.1"/>
</dbReference>
<proteinExistence type="predicted"/>
<dbReference type="Pfam" id="PF02659">
    <property type="entry name" value="Mntp"/>
    <property type="match status" value="1"/>
</dbReference>
<dbReference type="PANTHER" id="PTHR35529:SF2">
    <property type="entry name" value="SPORULATION PROTEIN YTAF-RELATED"/>
    <property type="match status" value="1"/>
</dbReference>
<comment type="caution">
    <text evidence="6">The sequence shown here is derived from an EMBL/GenBank/DDBJ whole genome shotgun (WGS) entry which is preliminary data.</text>
</comment>
<organism evidence="6 7">
    <name type="scientific">Sporolactobacillus shoreae</name>
    <dbReference type="NCBI Taxonomy" id="1465501"/>
    <lineage>
        <taxon>Bacteria</taxon>
        <taxon>Bacillati</taxon>
        <taxon>Bacillota</taxon>
        <taxon>Bacilli</taxon>
        <taxon>Bacillales</taxon>
        <taxon>Sporolactobacillaceae</taxon>
        <taxon>Sporolactobacillus</taxon>
    </lineage>
</organism>
<dbReference type="AlphaFoldDB" id="A0A4Z0GK31"/>
<evidence type="ECO:0000256" key="1">
    <source>
        <dbReference type="ARBA" id="ARBA00022475"/>
    </source>
</evidence>
<feature type="transmembrane region" description="Helical" evidence="5">
    <location>
        <begin position="64"/>
        <end position="83"/>
    </location>
</feature>
<protein>
    <recommendedName>
        <fullName evidence="8">Sporulation membrane protein YtaF</fullName>
    </recommendedName>
</protein>
<evidence type="ECO:0000313" key="7">
    <source>
        <dbReference type="Proteomes" id="UP000298347"/>
    </source>
</evidence>
<feature type="transmembrane region" description="Helical" evidence="5">
    <location>
        <begin position="37"/>
        <end position="58"/>
    </location>
</feature>
<dbReference type="EMBL" id="SRJD01000015">
    <property type="protein sequence ID" value="TGA97208.1"/>
    <property type="molecule type" value="Genomic_DNA"/>
</dbReference>
<dbReference type="OrthoDB" id="1679205at2"/>
<sequence length="195" mass="21034">MHWLIILLIGCASSIDNFAVGLTYGTHEKQITRAANIFIALIALVVSYIALMTGRLIGYSIPQAFTGLCGGALILLIGIWTLFETLRNRKQASKTIPDADTVDKDHNNLITFREVLWLSFALSFNAMGAAFGAGVSGMEPVWVAVFVSLLSYLSIAAGQWLGLKSLRTPLGHISEFTASLLLIAIGIYTILSSSL</sequence>
<feature type="transmembrane region" description="Helical" evidence="5">
    <location>
        <begin position="115"/>
        <end position="135"/>
    </location>
</feature>
<keyword evidence="3 5" id="KW-1133">Transmembrane helix</keyword>